<feature type="compositionally biased region" description="Low complexity" evidence="1">
    <location>
        <begin position="594"/>
        <end position="612"/>
    </location>
</feature>
<dbReference type="AlphaFoldDB" id="A0A4Y7SMJ6"/>
<name>A0A4Y7SMJ6_COPMI</name>
<feature type="compositionally biased region" description="Pro residues" evidence="1">
    <location>
        <begin position="189"/>
        <end position="199"/>
    </location>
</feature>
<feature type="compositionally biased region" description="Polar residues" evidence="1">
    <location>
        <begin position="340"/>
        <end position="359"/>
    </location>
</feature>
<feature type="region of interest" description="Disordered" evidence="1">
    <location>
        <begin position="538"/>
        <end position="719"/>
    </location>
</feature>
<feature type="compositionally biased region" description="Polar residues" evidence="1">
    <location>
        <begin position="613"/>
        <end position="634"/>
    </location>
</feature>
<evidence type="ECO:0000313" key="2">
    <source>
        <dbReference type="EMBL" id="TEB23065.1"/>
    </source>
</evidence>
<comment type="caution">
    <text evidence="2">The sequence shown here is derived from an EMBL/GenBank/DDBJ whole genome shotgun (WGS) entry which is preliminary data.</text>
</comment>
<evidence type="ECO:0000313" key="3">
    <source>
        <dbReference type="Proteomes" id="UP000298030"/>
    </source>
</evidence>
<organism evidence="2 3">
    <name type="scientific">Coprinellus micaceus</name>
    <name type="common">Glistening ink-cap mushroom</name>
    <name type="synonym">Coprinus micaceus</name>
    <dbReference type="NCBI Taxonomy" id="71717"/>
    <lineage>
        <taxon>Eukaryota</taxon>
        <taxon>Fungi</taxon>
        <taxon>Dikarya</taxon>
        <taxon>Basidiomycota</taxon>
        <taxon>Agaricomycotina</taxon>
        <taxon>Agaricomycetes</taxon>
        <taxon>Agaricomycetidae</taxon>
        <taxon>Agaricales</taxon>
        <taxon>Agaricineae</taxon>
        <taxon>Psathyrellaceae</taxon>
        <taxon>Coprinellus</taxon>
    </lineage>
</organism>
<accession>A0A4Y7SMJ6</accession>
<feature type="region of interest" description="Disordered" evidence="1">
    <location>
        <begin position="101"/>
        <end position="392"/>
    </location>
</feature>
<proteinExistence type="predicted"/>
<dbReference type="Proteomes" id="UP000298030">
    <property type="component" value="Unassembled WGS sequence"/>
</dbReference>
<evidence type="ECO:0000256" key="1">
    <source>
        <dbReference type="SAM" id="MobiDB-lite"/>
    </source>
</evidence>
<reference evidence="2 3" key="1">
    <citation type="journal article" date="2019" name="Nat. Ecol. Evol.">
        <title>Megaphylogeny resolves global patterns of mushroom evolution.</title>
        <authorList>
            <person name="Varga T."/>
            <person name="Krizsan K."/>
            <person name="Foldi C."/>
            <person name="Dima B."/>
            <person name="Sanchez-Garcia M."/>
            <person name="Sanchez-Ramirez S."/>
            <person name="Szollosi G.J."/>
            <person name="Szarkandi J.G."/>
            <person name="Papp V."/>
            <person name="Albert L."/>
            <person name="Andreopoulos W."/>
            <person name="Angelini C."/>
            <person name="Antonin V."/>
            <person name="Barry K.W."/>
            <person name="Bougher N.L."/>
            <person name="Buchanan P."/>
            <person name="Buyck B."/>
            <person name="Bense V."/>
            <person name="Catcheside P."/>
            <person name="Chovatia M."/>
            <person name="Cooper J."/>
            <person name="Damon W."/>
            <person name="Desjardin D."/>
            <person name="Finy P."/>
            <person name="Geml J."/>
            <person name="Haridas S."/>
            <person name="Hughes K."/>
            <person name="Justo A."/>
            <person name="Karasinski D."/>
            <person name="Kautmanova I."/>
            <person name="Kiss B."/>
            <person name="Kocsube S."/>
            <person name="Kotiranta H."/>
            <person name="LaButti K.M."/>
            <person name="Lechner B.E."/>
            <person name="Liimatainen K."/>
            <person name="Lipzen A."/>
            <person name="Lukacs Z."/>
            <person name="Mihaltcheva S."/>
            <person name="Morgado L.N."/>
            <person name="Niskanen T."/>
            <person name="Noordeloos M.E."/>
            <person name="Ohm R.A."/>
            <person name="Ortiz-Santana B."/>
            <person name="Ovrebo C."/>
            <person name="Racz N."/>
            <person name="Riley R."/>
            <person name="Savchenko A."/>
            <person name="Shiryaev A."/>
            <person name="Soop K."/>
            <person name="Spirin V."/>
            <person name="Szebenyi C."/>
            <person name="Tomsovsky M."/>
            <person name="Tulloss R.E."/>
            <person name="Uehling J."/>
            <person name="Grigoriev I.V."/>
            <person name="Vagvolgyi C."/>
            <person name="Papp T."/>
            <person name="Martin F.M."/>
            <person name="Miettinen O."/>
            <person name="Hibbett D.S."/>
            <person name="Nagy L.G."/>
        </authorList>
    </citation>
    <scope>NUCLEOTIDE SEQUENCE [LARGE SCALE GENOMIC DNA]</scope>
    <source>
        <strain evidence="2 3">FP101781</strain>
    </source>
</reference>
<gene>
    <name evidence="2" type="ORF">FA13DRAFT_1715608</name>
</gene>
<keyword evidence="3" id="KW-1185">Reference proteome</keyword>
<feature type="compositionally biased region" description="Basic and acidic residues" evidence="1">
    <location>
        <begin position="553"/>
        <end position="569"/>
    </location>
</feature>
<dbReference type="OrthoDB" id="10681385at2759"/>
<feature type="compositionally biased region" description="Low complexity" evidence="1">
    <location>
        <begin position="676"/>
        <end position="689"/>
    </location>
</feature>
<sequence length="719" mass="77854">MLKLYQPHLSRLDRKPLVRFSNTEACTAVAIANPHPPFFLWKAFKRRCSSPEDSFSPSVTTASPQIVPWPVDHPPWLPLRTNDGPRTPYMVPQQTYLDTLNLPASQGTPRLRPAADHPPTPFNHDHTCTQIRVQKRLPDELSTQDSAPTRPRSREAPRTPQIPVPQLSTNDSQPPLTPVYRSSHLQPPIYVPSPASPPKDLPRGPANGGKSSPPPGSPNLRSPGPSPLPRSTPMSPLSSELQEKLSGILERPASAPPNVRDNASAPAAPSPRKARPLQPYASASSPAKALGLGLLPSESPVPTPTSAFTPAGSGSPPRKLSPLSFDREHASSYPEFTFPPQDSNTPAGTPSGYSGSRLSSPKDMNGAHTPRTPEFTFSRHNTPARSPKDLPDTRLPLQAYRDHATQCCFTLPISVEGNRGGPTGALQCTVQGEAKIRLILRSCPWASTCTWAANSLAKFSRVVTACVTPCTWKWGIGNKVAASSRFDPKMAFDNAHDFKIDTANMGTTNNGPLMFWNNTYHPGSVHNHAVVTSGTPTTFYMGGAAPPPPPPRIQERDRSDYSWDNRSEFTDSSSRGRPPPPQQTLYDSPSPALGTPRGPGSPPSESISSYQPQHYSRSSEASPQPQHADASNSDRGYEPPQVVSTGRPSEARLASPEGEIIPERATESPPPRENAHPAGAASASSSVHSAGEHDHSNPKKKRRFWQKMKVWGSKKGDDR</sequence>
<protein>
    <submittedName>
        <fullName evidence="2">Uncharacterized protein</fullName>
    </submittedName>
</protein>
<dbReference type="EMBL" id="QPFP01000082">
    <property type="protein sequence ID" value="TEB23065.1"/>
    <property type="molecule type" value="Genomic_DNA"/>
</dbReference>